<proteinExistence type="predicted"/>
<keyword evidence="1" id="KW-0808">Transferase</keyword>
<accession>A0A3S3QPU2</accession>
<dbReference type="PANTHER" id="PTHR42873">
    <property type="entry name" value="RIBOSOMAL RNA LARGE SUBUNIT METHYLTRANSFERASE"/>
    <property type="match status" value="1"/>
</dbReference>
<keyword evidence="2" id="KW-1185">Reference proteome</keyword>
<dbReference type="GO" id="GO:0032259">
    <property type="term" value="P:methylation"/>
    <property type="evidence" value="ECO:0007669"/>
    <property type="project" value="UniProtKB-KW"/>
</dbReference>
<protein>
    <submittedName>
        <fullName evidence="1">Ribosomal RNA large subunit methyltransferase I isoform X1</fullName>
    </submittedName>
</protein>
<dbReference type="STRING" id="337451.A0A3S3QPU2"/>
<comment type="caution">
    <text evidence="1">The sequence shown here is derived from an EMBL/GenBank/DDBJ whole genome shotgun (WGS) entry which is preliminary data.</text>
</comment>
<dbReference type="PANTHER" id="PTHR42873:SF1">
    <property type="entry name" value="S-ADENOSYLMETHIONINE-DEPENDENT METHYLTRANSFERASE DOMAIN-CONTAINING PROTEIN"/>
    <property type="match status" value="1"/>
</dbReference>
<dbReference type="EMBL" id="QPKB01000007">
    <property type="protein sequence ID" value="RWR88503.1"/>
    <property type="molecule type" value="Genomic_DNA"/>
</dbReference>
<organism evidence="1 2">
    <name type="scientific">Cinnamomum micranthum f. kanehirae</name>
    <dbReference type="NCBI Taxonomy" id="337451"/>
    <lineage>
        <taxon>Eukaryota</taxon>
        <taxon>Viridiplantae</taxon>
        <taxon>Streptophyta</taxon>
        <taxon>Embryophyta</taxon>
        <taxon>Tracheophyta</taxon>
        <taxon>Spermatophyta</taxon>
        <taxon>Magnoliopsida</taxon>
        <taxon>Magnoliidae</taxon>
        <taxon>Laurales</taxon>
        <taxon>Lauraceae</taxon>
        <taxon>Cinnamomum</taxon>
    </lineage>
</organism>
<evidence type="ECO:0000313" key="2">
    <source>
        <dbReference type="Proteomes" id="UP000283530"/>
    </source>
</evidence>
<dbReference type="SUPFAM" id="SSF53335">
    <property type="entry name" value="S-adenosyl-L-methionine-dependent methyltransferases"/>
    <property type="match status" value="1"/>
</dbReference>
<name>A0A3S3QPU2_9MAGN</name>
<dbReference type="Proteomes" id="UP000283530">
    <property type="component" value="Unassembled WGS sequence"/>
</dbReference>
<dbReference type="GO" id="GO:0008168">
    <property type="term" value="F:methyltransferase activity"/>
    <property type="evidence" value="ECO:0007669"/>
    <property type="project" value="UniProtKB-KW"/>
</dbReference>
<dbReference type="InterPro" id="IPR029063">
    <property type="entry name" value="SAM-dependent_MTases_sf"/>
</dbReference>
<dbReference type="Gene3D" id="3.40.50.150">
    <property type="entry name" value="Vaccinia Virus protein VP39"/>
    <property type="match status" value="1"/>
</dbReference>
<dbReference type="AlphaFoldDB" id="A0A3S3QPU2"/>
<evidence type="ECO:0000313" key="1">
    <source>
        <dbReference type="EMBL" id="RWR88503.1"/>
    </source>
</evidence>
<dbReference type="OrthoDB" id="269872at2759"/>
<reference evidence="1 2" key="1">
    <citation type="journal article" date="2019" name="Nat. Plants">
        <title>Stout camphor tree genome fills gaps in understanding of flowering plant genome evolution.</title>
        <authorList>
            <person name="Chaw S.M."/>
            <person name="Liu Y.C."/>
            <person name="Wu Y.W."/>
            <person name="Wang H.Y."/>
            <person name="Lin C.I."/>
            <person name="Wu C.S."/>
            <person name="Ke H.M."/>
            <person name="Chang L.Y."/>
            <person name="Hsu C.Y."/>
            <person name="Yang H.T."/>
            <person name="Sudianto E."/>
            <person name="Hsu M.H."/>
            <person name="Wu K.P."/>
            <person name="Wang L.N."/>
            <person name="Leebens-Mack J.H."/>
            <person name="Tsai I.J."/>
        </authorList>
    </citation>
    <scope>NUCLEOTIDE SEQUENCE [LARGE SCALE GENOMIC DNA]</scope>
    <source>
        <strain evidence="2">cv. Chaw 1501</strain>
        <tissue evidence="1">Young leaves</tissue>
    </source>
</reference>
<gene>
    <name evidence="1" type="ORF">CKAN_01751600</name>
</gene>
<sequence>MKDASSRHESWDLVILDPPKLAPRRKCAFQVLQSASGMYRNLNALAMQITEKGGLLMTCSCSGAMTQSGMFLRTLQGAASMAGRNITVLRQAGAACDHPIDPSYPEGAYLTNYLLRVM</sequence>
<keyword evidence="1" id="KW-0489">Methyltransferase</keyword>